<evidence type="ECO:0000256" key="1">
    <source>
        <dbReference type="ARBA" id="ARBA00004141"/>
    </source>
</evidence>
<evidence type="ECO:0000256" key="12">
    <source>
        <dbReference type="RuleBase" id="RU000581"/>
    </source>
</evidence>
<keyword evidence="5" id="KW-0276">Fatty acid metabolism</keyword>
<keyword evidence="3 12" id="KW-0444">Lipid biosynthesis</keyword>
<feature type="domain" description="Fatty acid desaturase" evidence="14">
    <location>
        <begin position="102"/>
        <end position="305"/>
    </location>
</feature>
<keyword evidence="10 13" id="KW-0472">Membrane</keyword>
<comment type="domain">
    <text evidence="12">The histidine box domains are involved in binding the catalytic metal ions.</text>
</comment>
<evidence type="ECO:0000256" key="6">
    <source>
        <dbReference type="ARBA" id="ARBA00022989"/>
    </source>
</evidence>
<gene>
    <name evidence="15" type="ORF">RN001_006793</name>
</gene>
<comment type="caution">
    <text evidence="15">The sequence shown here is derived from an EMBL/GenBank/DDBJ whole genome shotgun (WGS) entry which is preliminary data.</text>
</comment>
<evidence type="ECO:0000256" key="7">
    <source>
        <dbReference type="ARBA" id="ARBA00023002"/>
    </source>
</evidence>
<dbReference type="GO" id="GO:0004768">
    <property type="term" value="F:stearoyl-CoA 9-desaturase activity"/>
    <property type="evidence" value="ECO:0007669"/>
    <property type="project" value="TreeGrafter"/>
</dbReference>
<protein>
    <recommendedName>
        <fullName evidence="14">Fatty acid desaturase domain-containing protein</fullName>
    </recommendedName>
</protein>
<feature type="transmembrane region" description="Helical" evidence="13">
    <location>
        <begin position="72"/>
        <end position="95"/>
    </location>
</feature>
<keyword evidence="9" id="KW-0443">Lipid metabolism</keyword>
<evidence type="ECO:0000256" key="3">
    <source>
        <dbReference type="ARBA" id="ARBA00022516"/>
    </source>
</evidence>
<evidence type="ECO:0000256" key="4">
    <source>
        <dbReference type="ARBA" id="ARBA00022692"/>
    </source>
</evidence>
<feature type="transmembrane region" description="Helical" evidence="13">
    <location>
        <begin position="217"/>
        <end position="237"/>
    </location>
</feature>
<comment type="cofactor">
    <cofactor evidence="12">
        <name>Fe(2+)</name>
        <dbReference type="ChEBI" id="CHEBI:29033"/>
    </cofactor>
</comment>
<sequence>MLRNRKSEVKTGSTYRFFFAYVKLGIFRIMAPQIGPSVDDFNNGDTKITEKHLLVSQEYKSIFGTFKTKLKWVNIISITFIHVLTVWSFIMYPYLERKRLLFYSIVLGHFTGFGVTGGAHRYWAHKSFKAKLPLKVFLMFCYTLAAQNTIYEWVRDHRVHHRYTETEADPHNSKRGFFFSHVGWLMMKKTPEVVKRGREIDMSDITSDPVVQIHLKYFVPLKLLIAFIIPTCIPPLVWGESWFWSFIAVSVARYVLSLNITWSVNSFAHIFGHKPYDKNIKPTENLFVSIAALGEGWHNFHHTFPWDYKCAELYFINATALWIELFAKIGWAYDLKRASKQLIETVALKRGDGSRHQHTEFNEKGEEIH</sequence>
<keyword evidence="11 12" id="KW-0275">Fatty acid biosynthesis</keyword>
<feature type="transmembrane region" description="Helical" evidence="13">
    <location>
        <begin position="243"/>
        <end position="264"/>
    </location>
</feature>
<evidence type="ECO:0000313" key="16">
    <source>
        <dbReference type="Proteomes" id="UP001353858"/>
    </source>
</evidence>
<proteinExistence type="inferred from homology"/>
<dbReference type="GO" id="GO:0005789">
    <property type="term" value="C:endoplasmic reticulum membrane"/>
    <property type="evidence" value="ECO:0007669"/>
    <property type="project" value="TreeGrafter"/>
</dbReference>
<evidence type="ECO:0000313" key="15">
    <source>
        <dbReference type="EMBL" id="KAK4883474.1"/>
    </source>
</evidence>
<dbReference type="GO" id="GO:0005506">
    <property type="term" value="F:iron ion binding"/>
    <property type="evidence" value="ECO:0007669"/>
    <property type="project" value="TreeGrafter"/>
</dbReference>
<dbReference type="PANTHER" id="PTHR11351:SF21">
    <property type="entry name" value="GH07782P"/>
    <property type="match status" value="1"/>
</dbReference>
<comment type="similarity">
    <text evidence="2 12">Belongs to the fatty acid desaturase type 1 family.</text>
</comment>
<accession>A0AAN7Q255</accession>
<keyword evidence="4 12" id="KW-0812">Transmembrane</keyword>
<dbReference type="PRINTS" id="PR00075">
    <property type="entry name" value="FACDDSATRASE"/>
</dbReference>
<dbReference type="InterPro" id="IPR015876">
    <property type="entry name" value="Acyl-CoA_DS"/>
</dbReference>
<keyword evidence="16" id="KW-1185">Reference proteome</keyword>
<evidence type="ECO:0000259" key="14">
    <source>
        <dbReference type="Pfam" id="PF00487"/>
    </source>
</evidence>
<dbReference type="Proteomes" id="UP001353858">
    <property type="component" value="Unassembled WGS sequence"/>
</dbReference>
<dbReference type="EMBL" id="JARPUR010000002">
    <property type="protein sequence ID" value="KAK4883474.1"/>
    <property type="molecule type" value="Genomic_DNA"/>
</dbReference>
<evidence type="ECO:0000256" key="5">
    <source>
        <dbReference type="ARBA" id="ARBA00022832"/>
    </source>
</evidence>
<keyword evidence="6 13" id="KW-1133">Transmembrane helix</keyword>
<comment type="subcellular location">
    <subcellularLocation>
        <location evidence="1">Membrane</location>
        <topology evidence="1">Multi-pass membrane protein</topology>
    </subcellularLocation>
</comment>
<organism evidence="15 16">
    <name type="scientific">Aquatica leii</name>
    <dbReference type="NCBI Taxonomy" id="1421715"/>
    <lineage>
        <taxon>Eukaryota</taxon>
        <taxon>Metazoa</taxon>
        <taxon>Ecdysozoa</taxon>
        <taxon>Arthropoda</taxon>
        <taxon>Hexapoda</taxon>
        <taxon>Insecta</taxon>
        <taxon>Pterygota</taxon>
        <taxon>Neoptera</taxon>
        <taxon>Endopterygota</taxon>
        <taxon>Coleoptera</taxon>
        <taxon>Polyphaga</taxon>
        <taxon>Elateriformia</taxon>
        <taxon>Elateroidea</taxon>
        <taxon>Lampyridae</taxon>
        <taxon>Luciolinae</taxon>
        <taxon>Aquatica</taxon>
    </lineage>
</organism>
<evidence type="ECO:0000256" key="2">
    <source>
        <dbReference type="ARBA" id="ARBA00009295"/>
    </source>
</evidence>
<keyword evidence="8" id="KW-0408">Iron</keyword>
<evidence type="ECO:0000256" key="11">
    <source>
        <dbReference type="ARBA" id="ARBA00023160"/>
    </source>
</evidence>
<evidence type="ECO:0000256" key="10">
    <source>
        <dbReference type="ARBA" id="ARBA00023136"/>
    </source>
</evidence>
<feature type="transmembrane region" description="Helical" evidence="13">
    <location>
        <begin position="101"/>
        <end position="123"/>
    </location>
</feature>
<evidence type="ECO:0000256" key="13">
    <source>
        <dbReference type="SAM" id="Phobius"/>
    </source>
</evidence>
<dbReference type="CDD" id="cd03505">
    <property type="entry name" value="Delta9-FADS-like"/>
    <property type="match status" value="1"/>
</dbReference>
<dbReference type="Pfam" id="PF00487">
    <property type="entry name" value="FA_desaturase"/>
    <property type="match status" value="1"/>
</dbReference>
<evidence type="ECO:0000256" key="8">
    <source>
        <dbReference type="ARBA" id="ARBA00023004"/>
    </source>
</evidence>
<dbReference type="AlphaFoldDB" id="A0AAN7Q255"/>
<dbReference type="InterPro" id="IPR005804">
    <property type="entry name" value="FA_desaturase_dom"/>
</dbReference>
<name>A0AAN7Q255_9COLE</name>
<dbReference type="PANTHER" id="PTHR11351">
    <property type="entry name" value="ACYL-COA DESATURASE"/>
    <property type="match status" value="1"/>
</dbReference>
<reference evidence="16" key="1">
    <citation type="submission" date="2023-01" db="EMBL/GenBank/DDBJ databases">
        <title>Key to firefly adult light organ development and bioluminescence: homeobox transcription factors regulate luciferase expression and transportation to peroxisome.</title>
        <authorList>
            <person name="Fu X."/>
        </authorList>
    </citation>
    <scope>NUCLEOTIDE SEQUENCE [LARGE SCALE GENOMIC DNA]</scope>
</reference>
<dbReference type="GO" id="GO:0006636">
    <property type="term" value="P:unsaturated fatty acid biosynthetic process"/>
    <property type="evidence" value="ECO:0007669"/>
    <property type="project" value="TreeGrafter"/>
</dbReference>
<evidence type="ECO:0000256" key="9">
    <source>
        <dbReference type="ARBA" id="ARBA00023098"/>
    </source>
</evidence>
<keyword evidence="7 12" id="KW-0560">Oxidoreductase</keyword>